<gene>
    <name evidence="1" type="ORF">SAMN04488563_5328</name>
</gene>
<reference evidence="2" key="1">
    <citation type="submission" date="2016-10" db="EMBL/GenBank/DDBJ databases">
        <authorList>
            <person name="Varghese N."/>
            <person name="Submissions S."/>
        </authorList>
    </citation>
    <scope>NUCLEOTIDE SEQUENCE [LARGE SCALE GENOMIC DNA]</scope>
    <source>
        <strain evidence="2">DSM 45079</strain>
    </source>
</reference>
<evidence type="ECO:0008006" key="3">
    <source>
        <dbReference type="Google" id="ProtNLM"/>
    </source>
</evidence>
<evidence type="ECO:0000313" key="1">
    <source>
        <dbReference type="EMBL" id="SDU76824.1"/>
    </source>
</evidence>
<dbReference type="RefSeq" id="WP_046772564.1">
    <property type="nucleotide sequence ID" value="NZ_LBMC01000066.1"/>
</dbReference>
<organism evidence="1 2">
    <name type="scientific">Jiangella alkaliphila</name>
    <dbReference type="NCBI Taxonomy" id="419479"/>
    <lineage>
        <taxon>Bacteria</taxon>
        <taxon>Bacillati</taxon>
        <taxon>Actinomycetota</taxon>
        <taxon>Actinomycetes</taxon>
        <taxon>Jiangellales</taxon>
        <taxon>Jiangellaceae</taxon>
        <taxon>Jiangella</taxon>
    </lineage>
</organism>
<evidence type="ECO:0000313" key="2">
    <source>
        <dbReference type="Proteomes" id="UP000182977"/>
    </source>
</evidence>
<name>A0A1H2L7M2_9ACTN</name>
<dbReference type="AlphaFoldDB" id="A0A1H2L7M2"/>
<dbReference type="EMBL" id="LT629791">
    <property type="protein sequence ID" value="SDU76824.1"/>
    <property type="molecule type" value="Genomic_DNA"/>
</dbReference>
<sequence>MAVPEIYTVSDARKNLPALIASVAHGRMPMIGAHRRPAVALVDPTTLDVLPLLLGAHAEQTALFLIEEQGLDDEDRAALLHPGDPAGKVLAWLWRTGQHDTMTLYVADIVSYMRVKHARDGRPRLRLADLLTGIPLALPHDLPDDEAEQLVRVLRERVPGLFGQDVDAA</sequence>
<accession>A0A1H2L7M2</accession>
<proteinExistence type="predicted"/>
<protein>
    <recommendedName>
        <fullName evidence="3">Antitoxin</fullName>
    </recommendedName>
</protein>
<dbReference type="Proteomes" id="UP000182977">
    <property type="component" value="Chromosome I"/>
</dbReference>
<keyword evidence="2" id="KW-1185">Reference proteome</keyword>
<dbReference type="OrthoDB" id="4557975at2"/>